<evidence type="ECO:0000256" key="4">
    <source>
        <dbReference type="ARBA" id="ARBA00022679"/>
    </source>
</evidence>
<dbReference type="GO" id="GO:0006400">
    <property type="term" value="P:tRNA modification"/>
    <property type="evidence" value="ECO:0007669"/>
    <property type="project" value="InterPro"/>
</dbReference>
<keyword evidence="14" id="KW-1185">Reference proteome</keyword>
<dbReference type="FunFam" id="3.40.50.12160:FF:000003">
    <property type="entry name" value="CDK5 regulatory subunit-associated protein 1"/>
    <property type="match status" value="1"/>
</dbReference>
<dbReference type="SFLD" id="SFLDF00274">
    <property type="entry name" value="ribosomal_protein_S12_methylth"/>
    <property type="match status" value="1"/>
</dbReference>
<dbReference type="InterPro" id="IPR020612">
    <property type="entry name" value="Methylthiotransferase_CS"/>
</dbReference>
<feature type="domain" description="TRAM" evidence="10">
    <location>
        <begin position="374"/>
        <end position="442"/>
    </location>
</feature>
<dbReference type="GO" id="GO:0051539">
    <property type="term" value="F:4 iron, 4 sulfur cluster binding"/>
    <property type="evidence" value="ECO:0007669"/>
    <property type="project" value="UniProtKB-UniRule"/>
</dbReference>
<evidence type="ECO:0000256" key="6">
    <source>
        <dbReference type="ARBA" id="ARBA00022723"/>
    </source>
</evidence>
<sequence length="442" mass="49219">MSTFHLVSLGCAKNLVDSEVILGALDQSGWQLCEDPELADVIIINTCGFIQPAVEEAIDEILAMANIKKSRPGVKLVVCGCLVQRYRESLAAELPEVDLFLGTEAVAMVPELLDKKVYDLSKKVILPPQYLMDAATPRIISTPGFRAWLKITEGCDNRCSYCMIPSIRGRLRSRPIDDLVAEATNLERAGVKELSLIAQDITAYGNDLGRGTSLEKLLEQLLQKTSIPWIRLLYLYPTGISRKLIELVVNEQRIVPYLDIPFQHVSDNILKKMNRPYGYRQLAELVEKLRGEIPDIALRTTFLVGFPGETEHDLGQLEQFMSRYKLDHVGVFAYANEPGAPSENFPGQLEEDEKNRRRDHLMGVQAELSGQVQQKYVGQTVPVLVEGVCRETELLLEGRTKYQAPEVDGCVYINEGTAAAGDIVNVRIEEAKTYDLIGGIVA</sequence>
<dbReference type="PROSITE" id="PS50926">
    <property type="entry name" value="TRAM"/>
    <property type="match status" value="1"/>
</dbReference>
<dbReference type="Proteomes" id="UP000199073">
    <property type="component" value="Unassembled WGS sequence"/>
</dbReference>
<dbReference type="NCBIfam" id="TIGR00089">
    <property type="entry name" value="MiaB/RimO family radical SAM methylthiotransferase"/>
    <property type="match status" value="1"/>
</dbReference>
<evidence type="ECO:0000256" key="3">
    <source>
        <dbReference type="ARBA" id="ARBA00022490"/>
    </source>
</evidence>
<keyword evidence="3 9" id="KW-0963">Cytoplasm</keyword>
<dbReference type="Gene3D" id="3.40.50.12160">
    <property type="entry name" value="Methylthiotransferase, N-terminal domain"/>
    <property type="match status" value="1"/>
</dbReference>
<dbReference type="Pfam" id="PF04055">
    <property type="entry name" value="Radical_SAM"/>
    <property type="match status" value="1"/>
</dbReference>
<dbReference type="Pfam" id="PF00919">
    <property type="entry name" value="UPF0004"/>
    <property type="match status" value="1"/>
</dbReference>
<dbReference type="PANTHER" id="PTHR43837:SF1">
    <property type="entry name" value="RIBOSOMAL PROTEIN US12 METHYLTHIOTRANSFERASE RIMO"/>
    <property type="match status" value="1"/>
</dbReference>
<feature type="domain" description="Radical SAM core" evidence="12">
    <location>
        <begin position="141"/>
        <end position="371"/>
    </location>
</feature>
<dbReference type="PROSITE" id="PS51449">
    <property type="entry name" value="MTTASE_N"/>
    <property type="match status" value="1"/>
</dbReference>
<dbReference type="GO" id="GO:0035599">
    <property type="term" value="F:aspartic acid methylthiotransferase activity"/>
    <property type="evidence" value="ECO:0007669"/>
    <property type="project" value="TreeGrafter"/>
</dbReference>
<evidence type="ECO:0000256" key="7">
    <source>
        <dbReference type="ARBA" id="ARBA00023004"/>
    </source>
</evidence>
<comment type="function">
    <text evidence="1">Catalyzes the methylthiolation of N6-(dimethylallyl)adenosine (i(6)A), leading to the formation of 2-methylthio-N6-(dimethylallyl)adenosine (ms(2)i(6)A) at position 37 in tRNAs that read codons beginning with uridine.</text>
</comment>
<feature type="binding site" evidence="9">
    <location>
        <position position="155"/>
    </location>
    <ligand>
        <name>[4Fe-4S] cluster</name>
        <dbReference type="ChEBI" id="CHEBI:49883"/>
        <label>2</label>
        <note>4Fe-4S-S-AdoMet</note>
    </ligand>
</feature>
<evidence type="ECO:0000256" key="2">
    <source>
        <dbReference type="ARBA" id="ARBA00022485"/>
    </source>
</evidence>
<reference evidence="13 14" key="1">
    <citation type="submission" date="2016-10" db="EMBL/GenBank/DDBJ databases">
        <authorList>
            <person name="de Groot N.N."/>
        </authorList>
    </citation>
    <scope>NUCLEOTIDE SEQUENCE [LARGE SCALE GENOMIC DNA]</scope>
    <source>
        <strain evidence="13 14">DSM 12130</strain>
    </source>
</reference>
<evidence type="ECO:0000256" key="8">
    <source>
        <dbReference type="ARBA" id="ARBA00023014"/>
    </source>
</evidence>
<evidence type="ECO:0000313" key="14">
    <source>
        <dbReference type="Proteomes" id="UP000199073"/>
    </source>
</evidence>
<dbReference type="EC" id="2.8.4.4" evidence="9"/>
<organism evidence="13 14">
    <name type="scientific">Desulforhopalus singaporensis</name>
    <dbReference type="NCBI Taxonomy" id="91360"/>
    <lineage>
        <taxon>Bacteria</taxon>
        <taxon>Pseudomonadati</taxon>
        <taxon>Thermodesulfobacteriota</taxon>
        <taxon>Desulfobulbia</taxon>
        <taxon>Desulfobulbales</taxon>
        <taxon>Desulfocapsaceae</taxon>
        <taxon>Desulforhopalus</taxon>
    </lineage>
</organism>
<evidence type="ECO:0000259" key="10">
    <source>
        <dbReference type="PROSITE" id="PS50926"/>
    </source>
</evidence>
<dbReference type="InterPro" id="IPR002792">
    <property type="entry name" value="TRAM_dom"/>
</dbReference>
<proteinExistence type="inferred from homology"/>
<accession>A0A1H0JRI1</accession>
<dbReference type="InterPro" id="IPR005839">
    <property type="entry name" value="Methylthiotransferase"/>
</dbReference>
<feature type="binding site" evidence="9">
    <location>
        <position position="11"/>
    </location>
    <ligand>
        <name>[4Fe-4S] cluster</name>
        <dbReference type="ChEBI" id="CHEBI:49883"/>
        <label>1</label>
    </ligand>
</feature>
<dbReference type="GO" id="GO:0103039">
    <property type="term" value="F:protein methylthiotransferase activity"/>
    <property type="evidence" value="ECO:0007669"/>
    <property type="project" value="UniProtKB-EC"/>
</dbReference>
<evidence type="ECO:0000259" key="11">
    <source>
        <dbReference type="PROSITE" id="PS51449"/>
    </source>
</evidence>
<dbReference type="GO" id="GO:0005829">
    <property type="term" value="C:cytosol"/>
    <property type="evidence" value="ECO:0007669"/>
    <property type="project" value="TreeGrafter"/>
</dbReference>
<dbReference type="SMART" id="SM00729">
    <property type="entry name" value="Elp3"/>
    <property type="match status" value="1"/>
</dbReference>
<evidence type="ECO:0000313" key="13">
    <source>
        <dbReference type="EMBL" id="SDO46336.1"/>
    </source>
</evidence>
<feature type="binding site" evidence="9">
    <location>
        <position position="159"/>
    </location>
    <ligand>
        <name>[4Fe-4S] cluster</name>
        <dbReference type="ChEBI" id="CHEBI:49883"/>
        <label>2</label>
        <note>4Fe-4S-S-AdoMet</note>
    </ligand>
</feature>
<feature type="binding site" evidence="9">
    <location>
        <position position="47"/>
    </location>
    <ligand>
        <name>[4Fe-4S] cluster</name>
        <dbReference type="ChEBI" id="CHEBI:49883"/>
        <label>1</label>
    </ligand>
</feature>
<keyword evidence="13" id="KW-0687">Ribonucleoprotein</keyword>
<dbReference type="InterPro" id="IPR058240">
    <property type="entry name" value="rSAM_sf"/>
</dbReference>
<evidence type="ECO:0000259" key="12">
    <source>
        <dbReference type="PROSITE" id="PS51918"/>
    </source>
</evidence>
<dbReference type="RefSeq" id="WP_092219052.1">
    <property type="nucleotide sequence ID" value="NZ_FNJI01000002.1"/>
</dbReference>
<dbReference type="EMBL" id="FNJI01000002">
    <property type="protein sequence ID" value="SDO46336.1"/>
    <property type="molecule type" value="Genomic_DNA"/>
</dbReference>
<keyword evidence="2 9" id="KW-0004">4Fe-4S</keyword>
<dbReference type="OrthoDB" id="9805215at2"/>
<gene>
    <name evidence="9" type="primary">rimO</name>
    <name evidence="13" type="ORF">SAMN05660330_00294</name>
</gene>
<dbReference type="Pfam" id="PF18693">
    <property type="entry name" value="TRAM_2"/>
    <property type="match status" value="1"/>
</dbReference>
<dbReference type="InterPro" id="IPR023404">
    <property type="entry name" value="rSAM_horseshoe"/>
</dbReference>
<dbReference type="SFLD" id="SFLDS00029">
    <property type="entry name" value="Radical_SAM"/>
    <property type="match status" value="1"/>
</dbReference>
<feature type="domain" description="MTTase N-terminal" evidence="11">
    <location>
        <begin position="2"/>
        <end position="118"/>
    </location>
</feature>
<dbReference type="NCBIfam" id="TIGR01125">
    <property type="entry name" value="30S ribosomal protein S12 methylthiotransferase RimO"/>
    <property type="match status" value="1"/>
</dbReference>
<dbReference type="InterPro" id="IPR006638">
    <property type="entry name" value="Elp3/MiaA/NifB-like_rSAM"/>
</dbReference>
<dbReference type="InterPro" id="IPR005840">
    <property type="entry name" value="Ribosomal_uS12_MeSTrfase_RimO"/>
</dbReference>
<dbReference type="Gene3D" id="3.80.30.20">
    <property type="entry name" value="tm_1862 like domain"/>
    <property type="match status" value="1"/>
</dbReference>
<dbReference type="Gene3D" id="2.40.50.140">
    <property type="entry name" value="Nucleic acid-binding proteins"/>
    <property type="match status" value="1"/>
</dbReference>
<keyword evidence="8 9" id="KW-0411">Iron-sulfur</keyword>
<keyword evidence="6 9" id="KW-0479">Metal-binding</keyword>
<dbReference type="InterPro" id="IPR013848">
    <property type="entry name" value="Methylthiotransferase_N"/>
</dbReference>
<evidence type="ECO:0000256" key="5">
    <source>
        <dbReference type="ARBA" id="ARBA00022691"/>
    </source>
</evidence>
<keyword evidence="4 9" id="KW-0808">Transferase</keyword>
<dbReference type="CDD" id="cd01335">
    <property type="entry name" value="Radical_SAM"/>
    <property type="match status" value="1"/>
</dbReference>
<dbReference type="SUPFAM" id="SSF102114">
    <property type="entry name" value="Radical SAM enzymes"/>
    <property type="match status" value="1"/>
</dbReference>
<keyword evidence="13" id="KW-0689">Ribosomal protein</keyword>
<protein>
    <recommendedName>
        <fullName evidence="9">Ribosomal protein uS12 methylthiotransferase RimO</fullName>
        <shortName evidence="9">uS12 MTTase</shortName>
        <shortName evidence="9">uS12 methylthiotransferase</shortName>
        <ecNumber evidence="9">2.8.4.4</ecNumber>
    </recommendedName>
    <alternativeName>
        <fullName evidence="9">Ribosomal protein uS12 (aspartate-C(3))-methylthiotransferase</fullName>
    </alternativeName>
    <alternativeName>
        <fullName evidence="9">Ribosome maturation factor RimO</fullName>
    </alternativeName>
</protein>
<dbReference type="FunFam" id="3.80.30.20:FF:000001">
    <property type="entry name" value="tRNA-2-methylthio-N(6)-dimethylallyladenosine synthase 2"/>
    <property type="match status" value="1"/>
</dbReference>
<dbReference type="GO" id="GO:0046872">
    <property type="term" value="F:metal ion binding"/>
    <property type="evidence" value="ECO:0007669"/>
    <property type="project" value="UniProtKB-KW"/>
</dbReference>
<feature type="binding site" evidence="9">
    <location>
        <position position="162"/>
    </location>
    <ligand>
        <name>[4Fe-4S] cluster</name>
        <dbReference type="ChEBI" id="CHEBI:49883"/>
        <label>2</label>
        <note>4Fe-4S-S-AdoMet</note>
    </ligand>
</feature>
<dbReference type="PANTHER" id="PTHR43837">
    <property type="entry name" value="RIBOSOMAL PROTEIN S12 METHYLTHIOTRANSFERASE RIMO"/>
    <property type="match status" value="1"/>
</dbReference>
<evidence type="ECO:0000256" key="1">
    <source>
        <dbReference type="ARBA" id="ARBA00003234"/>
    </source>
</evidence>
<dbReference type="SFLD" id="SFLDG01061">
    <property type="entry name" value="methylthiotransferase"/>
    <property type="match status" value="1"/>
</dbReference>
<keyword evidence="5 9" id="KW-0949">S-adenosyl-L-methionine</keyword>
<dbReference type="PROSITE" id="PS51918">
    <property type="entry name" value="RADICAL_SAM"/>
    <property type="match status" value="1"/>
</dbReference>
<evidence type="ECO:0000256" key="9">
    <source>
        <dbReference type="HAMAP-Rule" id="MF_01865"/>
    </source>
</evidence>
<dbReference type="PROSITE" id="PS01278">
    <property type="entry name" value="MTTASE_RADICAL"/>
    <property type="match status" value="1"/>
</dbReference>
<comment type="similarity">
    <text evidence="9">Belongs to the methylthiotransferase family. RimO subfamily.</text>
</comment>
<dbReference type="STRING" id="91360.SAMN05660330_00294"/>
<dbReference type="InterPro" id="IPR012340">
    <property type="entry name" value="NA-bd_OB-fold"/>
</dbReference>
<name>A0A1H0JRI1_9BACT</name>
<comment type="cofactor">
    <cofactor evidence="9">
        <name>[4Fe-4S] cluster</name>
        <dbReference type="ChEBI" id="CHEBI:49883"/>
    </cofactor>
    <text evidence="9">Binds 2 [4Fe-4S] clusters. One cluster is coordinated with 3 cysteines and an exchangeable S-adenosyl-L-methionine.</text>
</comment>
<dbReference type="GO" id="GO:0005840">
    <property type="term" value="C:ribosome"/>
    <property type="evidence" value="ECO:0007669"/>
    <property type="project" value="UniProtKB-KW"/>
</dbReference>
<dbReference type="InterPro" id="IPR038135">
    <property type="entry name" value="Methylthiotransferase_N_sf"/>
</dbReference>
<comment type="catalytic activity">
    <reaction evidence="9">
        <text>L-aspartate(89)-[ribosomal protein uS12]-hydrogen + (sulfur carrier)-SH + AH2 + 2 S-adenosyl-L-methionine = 3-methylsulfanyl-L-aspartate(89)-[ribosomal protein uS12]-hydrogen + (sulfur carrier)-H + 5'-deoxyadenosine + L-methionine + A + S-adenosyl-L-homocysteine + 2 H(+)</text>
        <dbReference type="Rhea" id="RHEA:37087"/>
        <dbReference type="Rhea" id="RHEA-COMP:10460"/>
        <dbReference type="Rhea" id="RHEA-COMP:10461"/>
        <dbReference type="Rhea" id="RHEA-COMP:14737"/>
        <dbReference type="Rhea" id="RHEA-COMP:14739"/>
        <dbReference type="ChEBI" id="CHEBI:13193"/>
        <dbReference type="ChEBI" id="CHEBI:15378"/>
        <dbReference type="ChEBI" id="CHEBI:17319"/>
        <dbReference type="ChEBI" id="CHEBI:17499"/>
        <dbReference type="ChEBI" id="CHEBI:29917"/>
        <dbReference type="ChEBI" id="CHEBI:29961"/>
        <dbReference type="ChEBI" id="CHEBI:57844"/>
        <dbReference type="ChEBI" id="CHEBI:57856"/>
        <dbReference type="ChEBI" id="CHEBI:59789"/>
        <dbReference type="ChEBI" id="CHEBI:64428"/>
        <dbReference type="ChEBI" id="CHEBI:73599"/>
        <dbReference type="EC" id="2.8.4.4"/>
    </reaction>
</comment>
<dbReference type="AlphaFoldDB" id="A0A1H0JRI1"/>
<keyword evidence="7 9" id="KW-0408">Iron</keyword>
<dbReference type="SFLD" id="SFLDG01082">
    <property type="entry name" value="B12-binding_domain_containing"/>
    <property type="match status" value="1"/>
</dbReference>
<comment type="subcellular location">
    <subcellularLocation>
        <location evidence="9">Cytoplasm</location>
    </subcellularLocation>
</comment>
<comment type="function">
    <text evidence="9">Catalyzes the methylthiolation of an aspartic acid residue of ribosomal protein uS12.</text>
</comment>
<dbReference type="InterPro" id="IPR007197">
    <property type="entry name" value="rSAM"/>
</dbReference>
<feature type="binding site" evidence="9">
    <location>
        <position position="81"/>
    </location>
    <ligand>
        <name>[4Fe-4S] cluster</name>
        <dbReference type="ChEBI" id="CHEBI:49883"/>
        <label>1</label>
    </ligand>
</feature>
<dbReference type="HAMAP" id="MF_01865">
    <property type="entry name" value="MTTase_RimO"/>
    <property type="match status" value="1"/>
</dbReference>